<keyword evidence="3" id="KW-1185">Reference proteome</keyword>
<reference evidence="3" key="1">
    <citation type="submission" date="2017-10" db="EMBL/GenBank/DDBJ databases">
        <title>Rapid genome shrinkage in a self-fertile nematode reveals novel sperm competition proteins.</title>
        <authorList>
            <person name="Yin D."/>
            <person name="Schwarz E.M."/>
            <person name="Thomas C.G."/>
            <person name="Felde R.L."/>
            <person name="Korf I.F."/>
            <person name="Cutter A.D."/>
            <person name="Schartner C.M."/>
            <person name="Ralston E.J."/>
            <person name="Meyer B.J."/>
            <person name="Haag E.S."/>
        </authorList>
    </citation>
    <scope>NUCLEOTIDE SEQUENCE [LARGE SCALE GENOMIC DNA]</scope>
    <source>
        <strain evidence="3">JU1422</strain>
    </source>
</reference>
<dbReference type="STRING" id="1611254.A0A2G5TIG4"/>
<feature type="signal peptide" evidence="1">
    <location>
        <begin position="1"/>
        <end position="23"/>
    </location>
</feature>
<dbReference type="EMBL" id="PDUG01000005">
    <property type="protein sequence ID" value="PIC26851.1"/>
    <property type="molecule type" value="Genomic_DNA"/>
</dbReference>
<dbReference type="SUPFAM" id="SSF57302">
    <property type="entry name" value="Snake toxin-like"/>
    <property type="match status" value="1"/>
</dbReference>
<organism evidence="2 3">
    <name type="scientific">Caenorhabditis nigoni</name>
    <dbReference type="NCBI Taxonomy" id="1611254"/>
    <lineage>
        <taxon>Eukaryota</taxon>
        <taxon>Metazoa</taxon>
        <taxon>Ecdysozoa</taxon>
        <taxon>Nematoda</taxon>
        <taxon>Chromadorea</taxon>
        <taxon>Rhabditida</taxon>
        <taxon>Rhabditina</taxon>
        <taxon>Rhabditomorpha</taxon>
        <taxon>Rhabditoidea</taxon>
        <taxon>Rhabditidae</taxon>
        <taxon>Peloderinae</taxon>
        <taxon>Caenorhabditis</taxon>
    </lineage>
</organism>
<sequence>MKNQTYFLQFAVIYAFLFENVFATSCFHCISPDKNYNATVRRQLATQTDIFFYPLGVKSPHCSESIDAEDPHIIEGELCSKYPMCVTLFPNLQDSTFMVRGCFESILRHSRRNDEQLQQDGCYLLRSLPMYANTVHMDYVVCTCHGDYCNTMPMPDVLPKPYSFGKSKILKVYMNEERNALQLSTSNAKFIFSLSSLVWSLMLLSFN</sequence>
<dbReference type="InterPro" id="IPR045860">
    <property type="entry name" value="Snake_toxin-like_sf"/>
</dbReference>
<dbReference type="OrthoDB" id="5858637at2759"/>
<dbReference type="Pfam" id="PF06579">
    <property type="entry name" value="Ly-6_related"/>
    <property type="match status" value="1"/>
</dbReference>
<comment type="caution">
    <text evidence="2">The sequence shown here is derived from an EMBL/GenBank/DDBJ whole genome shotgun (WGS) entry which is preliminary data.</text>
</comment>
<dbReference type="Proteomes" id="UP000230233">
    <property type="component" value="Chromosome V"/>
</dbReference>
<evidence type="ECO:0000313" key="2">
    <source>
        <dbReference type="EMBL" id="PIC26851.1"/>
    </source>
</evidence>
<gene>
    <name evidence="2" type="primary">Cni-hot-6</name>
    <name evidence="2" type="synonym">Cnig_chr_V.g19301</name>
    <name evidence="2" type="ORF">B9Z55_019301</name>
</gene>
<evidence type="ECO:0000256" key="1">
    <source>
        <dbReference type="SAM" id="SignalP"/>
    </source>
</evidence>
<evidence type="ECO:0000313" key="3">
    <source>
        <dbReference type="Proteomes" id="UP000230233"/>
    </source>
</evidence>
<keyword evidence="1" id="KW-0732">Signal</keyword>
<protein>
    <submittedName>
        <fullName evidence="2">Uncharacterized protein</fullName>
    </submittedName>
</protein>
<name>A0A2G5TIG4_9PELO</name>
<dbReference type="InterPro" id="IPR010558">
    <property type="entry name" value="Ly-6-related"/>
</dbReference>
<accession>A0A2G5TIG4</accession>
<proteinExistence type="predicted"/>
<dbReference type="AlphaFoldDB" id="A0A2G5TIG4"/>
<feature type="chain" id="PRO_5013680519" evidence="1">
    <location>
        <begin position="24"/>
        <end position="207"/>
    </location>
</feature>